<sequence>MNRFWQYLLGIEPTSPGVVSGVDSHLEFASLPRGLGAVTTILGALVLIALIWRLYRWERRELSATRRALLVGLRMLTIAAVGIMLLEPVLVSTRREQVRSHLAMILDDSESMKFSDPYTDDAKAAEIAAKVKMESAGGKSPVALLRETPRLGLVQKTLGANLDALGRGRDLFVYDLETAARPGAGESARSRKLDDVQAKRPISPLGDALQGVLAAHRGQPVAGLILATDGRSNTGEDPIRAVQAAARQNIPIYAIAAGADEGPRNIRVAEVEASPVVFVRDPMTLAVVIEARGLRDAEATVVLEQRANDGPWEPAGSQRVVLGEDGILKRSTFRITPKAVGQYEYRAKVEDAGPELTMDDNVASAAVRVVRQQIRVLLIAGGPSPEVQFLRNALMRDQHVEFAGWMQHVDPGFRQPGDRPITRLPNNDEELRRYDALLLVDPDIRAMGAQWPAMIQRFIGQEGGGLIFVAGELFSQQLFEAVDPKAPGGDWTRILPVVRDPGLYRSEAEVRLSSQNTYSLDLTPEGRGDPVFEFNADPIRNRAVLTSLPGMYWSFPVTRARPGATILARHGDPRMANQNGRHVLLASQFYGPGRTVFIGFDSTYRWRYIAEDFFDGFWARLVDRVGRSKALGGRFPFQVHLGKSLYRVGERVSIGVRYSDPTALAEAAELTAELEIAGQPPEPLRFEKSPDDPAVLTAAFPAQQAGAYSLRIVPAASSDLGDVKVSTTTFRVEPPRREIDEPALNRTLLADLARMSGGRVFELSDVGQLDEAIPMREVTRTLETRDELWDAPLLYATIILALTVEWVLRKLFRMV</sequence>
<dbReference type="Gene3D" id="3.40.50.410">
    <property type="entry name" value="von Willebrand factor, type A domain"/>
    <property type="match status" value="1"/>
</dbReference>
<name>A0A1U7CKT1_9BACT</name>
<dbReference type="SUPFAM" id="SSF53300">
    <property type="entry name" value="vWA-like"/>
    <property type="match status" value="1"/>
</dbReference>
<organism evidence="2 3">
    <name type="scientific">Paludisphaera borealis</name>
    <dbReference type="NCBI Taxonomy" id="1387353"/>
    <lineage>
        <taxon>Bacteria</taxon>
        <taxon>Pseudomonadati</taxon>
        <taxon>Planctomycetota</taxon>
        <taxon>Planctomycetia</taxon>
        <taxon>Isosphaerales</taxon>
        <taxon>Isosphaeraceae</taxon>
        <taxon>Paludisphaera</taxon>
    </lineage>
</organism>
<dbReference type="STRING" id="1387353.BSF38_00940"/>
<dbReference type="Gene3D" id="3.40.50.880">
    <property type="match status" value="1"/>
</dbReference>
<dbReference type="RefSeq" id="WP_076343685.1">
    <property type="nucleotide sequence ID" value="NZ_CP019082.1"/>
</dbReference>
<dbReference type="InterPro" id="IPR036465">
    <property type="entry name" value="vWFA_dom_sf"/>
</dbReference>
<protein>
    <recommendedName>
        <fullName evidence="4">VWFA domain-containing protein</fullName>
    </recommendedName>
</protein>
<gene>
    <name evidence="2" type="ORF">BSF38_00940</name>
</gene>
<keyword evidence="1" id="KW-1133">Transmembrane helix</keyword>
<reference evidence="3" key="1">
    <citation type="submission" date="2016-12" db="EMBL/GenBank/DDBJ databases">
        <title>Comparative genomics of four Isosphaeraceae planctomycetes: a common pool of plasmids and glycoside hydrolase genes.</title>
        <authorList>
            <person name="Ivanova A."/>
        </authorList>
    </citation>
    <scope>NUCLEOTIDE SEQUENCE [LARGE SCALE GENOMIC DNA]</scope>
    <source>
        <strain evidence="3">PX4</strain>
    </source>
</reference>
<keyword evidence="1" id="KW-0472">Membrane</keyword>
<dbReference type="PANTHER" id="PTHR37947:SF1">
    <property type="entry name" value="BLL2462 PROTEIN"/>
    <property type="match status" value="1"/>
</dbReference>
<evidence type="ECO:0000256" key="1">
    <source>
        <dbReference type="SAM" id="Phobius"/>
    </source>
</evidence>
<dbReference type="Proteomes" id="UP000186309">
    <property type="component" value="Chromosome"/>
</dbReference>
<dbReference type="AlphaFoldDB" id="A0A1U7CKT1"/>
<keyword evidence="1" id="KW-0812">Transmembrane</keyword>
<evidence type="ECO:0000313" key="3">
    <source>
        <dbReference type="Proteomes" id="UP000186309"/>
    </source>
</evidence>
<keyword evidence="3" id="KW-1185">Reference proteome</keyword>
<dbReference type="InterPro" id="IPR029062">
    <property type="entry name" value="Class_I_gatase-like"/>
</dbReference>
<evidence type="ECO:0000313" key="2">
    <source>
        <dbReference type="EMBL" id="APW59516.1"/>
    </source>
</evidence>
<accession>A0A1U7CKT1</accession>
<proteinExistence type="predicted"/>
<dbReference type="SUPFAM" id="SSF52317">
    <property type="entry name" value="Class I glutamine amidotransferase-like"/>
    <property type="match status" value="1"/>
</dbReference>
<dbReference type="KEGG" id="pbor:BSF38_00940"/>
<dbReference type="EMBL" id="CP019082">
    <property type="protein sequence ID" value="APW59516.1"/>
    <property type="molecule type" value="Genomic_DNA"/>
</dbReference>
<dbReference type="OrthoDB" id="252901at2"/>
<dbReference type="PANTHER" id="PTHR37947">
    <property type="entry name" value="BLL2462 PROTEIN"/>
    <property type="match status" value="1"/>
</dbReference>
<feature type="transmembrane region" description="Helical" evidence="1">
    <location>
        <begin position="34"/>
        <end position="55"/>
    </location>
</feature>
<evidence type="ECO:0008006" key="4">
    <source>
        <dbReference type="Google" id="ProtNLM"/>
    </source>
</evidence>
<feature type="transmembrane region" description="Helical" evidence="1">
    <location>
        <begin position="67"/>
        <end position="86"/>
    </location>
</feature>